<gene>
    <name evidence="12" type="primary">priA</name>
    <name evidence="14" type="ORF">BECKMB1821G_GA0114241_102716</name>
</gene>
<dbReference type="GO" id="GO:0006310">
    <property type="term" value="P:DNA recombination"/>
    <property type="evidence" value="ECO:0007669"/>
    <property type="project" value="InterPro"/>
</dbReference>
<dbReference type="GO" id="GO:0043138">
    <property type="term" value="F:3'-5' DNA helicase activity"/>
    <property type="evidence" value="ECO:0007669"/>
    <property type="project" value="UniProtKB-EC"/>
</dbReference>
<dbReference type="InterPro" id="IPR005259">
    <property type="entry name" value="PriA"/>
</dbReference>
<feature type="binding site" evidence="12">
    <location>
        <position position="495"/>
    </location>
    <ligand>
        <name>Zn(2+)</name>
        <dbReference type="ChEBI" id="CHEBI:29105"/>
        <label>2</label>
    </ligand>
</feature>
<dbReference type="GO" id="GO:0006302">
    <property type="term" value="P:double-strand break repair"/>
    <property type="evidence" value="ECO:0007669"/>
    <property type="project" value="InterPro"/>
</dbReference>
<dbReference type="Pfam" id="PF00270">
    <property type="entry name" value="DEAD"/>
    <property type="match status" value="1"/>
</dbReference>
<comment type="catalytic activity">
    <reaction evidence="12">
        <text>Couples ATP hydrolysis with the unwinding of duplex DNA by translocating in the 3'-5' direction.</text>
        <dbReference type="EC" id="5.6.2.4"/>
    </reaction>
</comment>
<feature type="binding site" evidence="12">
    <location>
        <position position="492"/>
    </location>
    <ligand>
        <name>Zn(2+)</name>
        <dbReference type="ChEBI" id="CHEBI:29105"/>
        <label>2</label>
    </ligand>
</feature>
<comment type="function">
    <text evidence="12">Initiates the restart of stalled replication forks, which reloads the replicative helicase on sites other than the origin of replication. Recognizes and binds to abandoned replication forks and remodels them to uncover a helicase loading site. Promotes assembly of the primosome at these replication forks.</text>
</comment>
<dbReference type="GO" id="GO:0006269">
    <property type="term" value="P:DNA replication, synthesis of primer"/>
    <property type="evidence" value="ECO:0007669"/>
    <property type="project" value="UniProtKB-KW"/>
</dbReference>
<keyword evidence="7 12" id="KW-0862">Zinc</keyword>
<keyword evidence="6 12" id="KW-0347">Helicase</keyword>
<evidence type="ECO:0000256" key="3">
    <source>
        <dbReference type="ARBA" id="ARBA00022723"/>
    </source>
</evidence>
<feature type="binding site" evidence="12">
    <location>
        <position position="508"/>
    </location>
    <ligand>
        <name>Zn(2+)</name>
        <dbReference type="ChEBI" id="CHEBI:29105"/>
        <label>1</label>
    </ligand>
</feature>
<name>A0A450XDI1_9GAMM</name>
<dbReference type="InterPro" id="IPR014001">
    <property type="entry name" value="Helicase_ATP-bd"/>
</dbReference>
<evidence type="ECO:0000256" key="12">
    <source>
        <dbReference type="HAMAP-Rule" id="MF_00983"/>
    </source>
</evidence>
<dbReference type="InterPro" id="IPR041236">
    <property type="entry name" value="PriA_C"/>
</dbReference>
<dbReference type="EC" id="5.6.2.4" evidence="12"/>
<evidence type="ECO:0000313" key="14">
    <source>
        <dbReference type="EMBL" id="VFK27340.1"/>
    </source>
</evidence>
<dbReference type="GO" id="GO:0003677">
    <property type="term" value="F:DNA binding"/>
    <property type="evidence" value="ECO:0007669"/>
    <property type="project" value="UniProtKB-UniRule"/>
</dbReference>
<dbReference type="InterPro" id="IPR041222">
    <property type="entry name" value="PriA_3primeBD"/>
</dbReference>
<comment type="subunit">
    <text evidence="12">Component of the replication restart primosome.</text>
</comment>
<dbReference type="Gene3D" id="3.40.1440.60">
    <property type="entry name" value="PriA, 3(prime) DNA-binding domain"/>
    <property type="match status" value="1"/>
</dbReference>
<evidence type="ECO:0000256" key="6">
    <source>
        <dbReference type="ARBA" id="ARBA00022806"/>
    </source>
</evidence>
<sequence>MQSTILRVAIPSPLRRLFDYLPPEKGDCVPRPGMRVRVPFGRVTRMGVIMEVADHSDIAPERLKPVSEILDSEPLLPADTMALLRWASGYYHYPLGEAMSGALPALLRKGGAARAEGPRWWRVTAEGKGHTGDELSRAPRQARLFAAIGAHPNGIADRELDPIHGNRTAALRALEKKGWIASLSSPCWEAVEIPTVIAGPIPESAQTAAIEAITAARDGFAAFLLDGVTSSGKTEVYLSVIREVVSRNRQALVLIPEIGLTPQTVARFRKRIATPVVVLHSGLSDSERLCGWLAARNGEAGVVIGTRSAVLAPLRRPGIFIVDEEHDLSYKQQDRFRYSARDVAVYRARQVGVPLVLGSATPSLESLYNVELARYRRLTLPKRARGALHPDYRIVDVRRKPFRDGLSPALLQAIEERIAEGEQVLLFINRRGYAPVYLCHACGWIANCERCDAHLVYHARHVARPDARLNEQRSDARVDEKGRAPREGCLRCHHCGAQYPITIRCPSCGGEELRALGIGVQRVAEALAAHFPKARIVRVDRDSVRRKGSLEKILSAVAAEAVDILVGTQMLAKGHHFPNVTLVGIVDADSGLFGADFRAGERMAQTMVQVAGRAGRGERPGQVLIQTHHPEHPLLQALVREGYHHFAQTALEERHEATLPPYCYLALVRVESVAQEIGMAFLGEARALATSVAQSLTEVGLEIRGPIPAPMERREGRYHAQLLLEAGNRGILHRFLNHWIPKVEGLKSARRVRWSLDVDPQEMF</sequence>
<dbReference type="GO" id="GO:0005524">
    <property type="term" value="F:ATP binding"/>
    <property type="evidence" value="ECO:0007669"/>
    <property type="project" value="UniProtKB-UniRule"/>
</dbReference>
<keyword evidence="1 12" id="KW-0639">Primosome</keyword>
<organism evidence="14">
    <name type="scientific">Candidatus Kentrum sp. MB</name>
    <dbReference type="NCBI Taxonomy" id="2138164"/>
    <lineage>
        <taxon>Bacteria</taxon>
        <taxon>Pseudomonadati</taxon>
        <taxon>Pseudomonadota</taxon>
        <taxon>Gammaproteobacteria</taxon>
        <taxon>Candidatus Kentrum</taxon>
    </lineage>
</organism>
<evidence type="ECO:0000256" key="4">
    <source>
        <dbReference type="ARBA" id="ARBA00022741"/>
    </source>
</evidence>
<keyword evidence="10 12" id="KW-0413">Isomerase</keyword>
<evidence type="ECO:0000256" key="1">
    <source>
        <dbReference type="ARBA" id="ARBA00022515"/>
    </source>
</evidence>
<feature type="binding site" evidence="12">
    <location>
        <position position="451"/>
    </location>
    <ligand>
        <name>Zn(2+)</name>
        <dbReference type="ChEBI" id="CHEBI:29105"/>
        <label>2</label>
    </ligand>
</feature>
<feature type="binding site" evidence="12">
    <location>
        <position position="448"/>
    </location>
    <ligand>
        <name>Zn(2+)</name>
        <dbReference type="ChEBI" id="CHEBI:29105"/>
        <label>2</label>
    </ligand>
</feature>
<dbReference type="CDD" id="cd18804">
    <property type="entry name" value="SF2_C_priA"/>
    <property type="match status" value="1"/>
</dbReference>
<dbReference type="FunFam" id="3.40.1440.60:FF:000001">
    <property type="entry name" value="Primosomal protein N"/>
    <property type="match status" value="1"/>
</dbReference>
<dbReference type="SUPFAM" id="SSF52540">
    <property type="entry name" value="P-loop containing nucleoside triphosphate hydrolases"/>
    <property type="match status" value="1"/>
</dbReference>
<keyword evidence="2 12" id="KW-0235">DNA replication</keyword>
<evidence type="ECO:0000256" key="8">
    <source>
        <dbReference type="ARBA" id="ARBA00022840"/>
    </source>
</evidence>
<dbReference type="Pfam" id="PF00271">
    <property type="entry name" value="Helicase_C"/>
    <property type="match status" value="1"/>
</dbReference>
<keyword evidence="8 12" id="KW-0067">ATP-binding</keyword>
<keyword evidence="4 12" id="KW-0547">Nucleotide-binding</keyword>
<comment type="similarity">
    <text evidence="12">Belongs to the helicase family. PriA subfamily.</text>
</comment>
<dbReference type="InterPro" id="IPR027417">
    <property type="entry name" value="P-loop_NTPase"/>
</dbReference>
<protein>
    <recommendedName>
        <fullName evidence="12">Replication restart protein PriA</fullName>
    </recommendedName>
    <alternativeName>
        <fullName evidence="12">ATP-dependent DNA helicase PriA</fullName>
        <ecNumber evidence="12">5.6.2.4</ecNumber>
    </alternativeName>
    <alternativeName>
        <fullName evidence="12">DNA 3'-5' helicase PriA</fullName>
    </alternativeName>
</protein>
<dbReference type="SMART" id="SM00487">
    <property type="entry name" value="DEXDc"/>
    <property type="match status" value="1"/>
</dbReference>
<dbReference type="InterPro" id="IPR042115">
    <property type="entry name" value="PriA_3primeBD_sf"/>
</dbReference>
<dbReference type="GO" id="GO:0016887">
    <property type="term" value="F:ATP hydrolysis activity"/>
    <property type="evidence" value="ECO:0007669"/>
    <property type="project" value="RHEA"/>
</dbReference>
<dbReference type="PANTHER" id="PTHR30580">
    <property type="entry name" value="PRIMOSOMAL PROTEIN N"/>
    <property type="match status" value="1"/>
</dbReference>
<dbReference type="CDD" id="cd17929">
    <property type="entry name" value="DEXHc_priA"/>
    <property type="match status" value="1"/>
</dbReference>
<keyword evidence="5 12" id="KW-0378">Hydrolase</keyword>
<dbReference type="SMART" id="SM00490">
    <property type="entry name" value="HELICc"/>
    <property type="match status" value="1"/>
</dbReference>
<feature type="domain" description="Helicase ATP-binding" evidence="13">
    <location>
        <begin position="214"/>
        <end position="380"/>
    </location>
</feature>
<comment type="catalytic activity">
    <reaction evidence="11 12">
        <text>ATP + H2O = ADP + phosphate + H(+)</text>
        <dbReference type="Rhea" id="RHEA:13065"/>
        <dbReference type="ChEBI" id="CHEBI:15377"/>
        <dbReference type="ChEBI" id="CHEBI:15378"/>
        <dbReference type="ChEBI" id="CHEBI:30616"/>
        <dbReference type="ChEBI" id="CHEBI:43474"/>
        <dbReference type="ChEBI" id="CHEBI:456216"/>
        <dbReference type="EC" id="5.6.2.4"/>
    </reaction>
</comment>
<evidence type="ECO:0000256" key="5">
    <source>
        <dbReference type="ARBA" id="ARBA00022801"/>
    </source>
</evidence>
<evidence type="ECO:0000256" key="10">
    <source>
        <dbReference type="ARBA" id="ARBA00023235"/>
    </source>
</evidence>
<comment type="cofactor">
    <cofactor evidence="12">
        <name>Zn(2+)</name>
        <dbReference type="ChEBI" id="CHEBI:29105"/>
    </cofactor>
    <text evidence="12">Binds 2 zinc ions per subunit.</text>
</comment>
<accession>A0A450XDI1</accession>
<dbReference type="PROSITE" id="PS51192">
    <property type="entry name" value="HELICASE_ATP_BIND_1"/>
    <property type="match status" value="1"/>
</dbReference>
<dbReference type="Gene3D" id="3.40.50.300">
    <property type="entry name" value="P-loop containing nucleotide triphosphate hydrolases"/>
    <property type="match status" value="2"/>
</dbReference>
<dbReference type="GO" id="GO:0006270">
    <property type="term" value="P:DNA replication initiation"/>
    <property type="evidence" value="ECO:0007669"/>
    <property type="project" value="TreeGrafter"/>
</dbReference>
<keyword evidence="3 12" id="KW-0479">Metal-binding</keyword>
<dbReference type="GO" id="GO:0008270">
    <property type="term" value="F:zinc ion binding"/>
    <property type="evidence" value="ECO:0007669"/>
    <property type="project" value="UniProtKB-UniRule"/>
</dbReference>
<proteinExistence type="inferred from homology"/>
<evidence type="ECO:0000256" key="11">
    <source>
        <dbReference type="ARBA" id="ARBA00048988"/>
    </source>
</evidence>
<dbReference type="Pfam" id="PF18074">
    <property type="entry name" value="PriA_C"/>
    <property type="match status" value="1"/>
</dbReference>
<dbReference type="FunFam" id="3.40.50.300:FF:000489">
    <property type="entry name" value="Primosome assembly protein PriA"/>
    <property type="match status" value="1"/>
</dbReference>
<dbReference type="GO" id="GO:1990077">
    <property type="term" value="C:primosome complex"/>
    <property type="evidence" value="ECO:0007669"/>
    <property type="project" value="UniProtKB-UniRule"/>
</dbReference>
<dbReference type="Pfam" id="PF17764">
    <property type="entry name" value="PriA_3primeBD"/>
    <property type="match status" value="1"/>
</dbReference>
<dbReference type="PANTHER" id="PTHR30580:SF0">
    <property type="entry name" value="PRIMOSOMAL PROTEIN N"/>
    <property type="match status" value="1"/>
</dbReference>
<evidence type="ECO:0000259" key="13">
    <source>
        <dbReference type="PROSITE" id="PS51192"/>
    </source>
</evidence>
<feature type="binding site" evidence="12">
    <location>
        <position position="505"/>
    </location>
    <ligand>
        <name>Zn(2+)</name>
        <dbReference type="ChEBI" id="CHEBI:29105"/>
        <label>1</label>
    </ligand>
</feature>
<dbReference type="NCBIfam" id="TIGR00595">
    <property type="entry name" value="priA"/>
    <property type="match status" value="1"/>
</dbReference>
<dbReference type="InterPro" id="IPR011545">
    <property type="entry name" value="DEAD/DEAH_box_helicase_dom"/>
</dbReference>
<dbReference type="HAMAP" id="MF_00983">
    <property type="entry name" value="PriA"/>
    <property type="match status" value="1"/>
</dbReference>
<keyword evidence="9 12" id="KW-0238">DNA-binding</keyword>
<evidence type="ECO:0000256" key="9">
    <source>
        <dbReference type="ARBA" id="ARBA00023125"/>
    </source>
</evidence>
<reference evidence="14" key="1">
    <citation type="submission" date="2019-02" db="EMBL/GenBank/DDBJ databases">
        <authorList>
            <person name="Gruber-Vodicka R. H."/>
            <person name="Seah K. B. B."/>
        </authorList>
    </citation>
    <scope>NUCLEOTIDE SEQUENCE</scope>
    <source>
        <strain evidence="14">BECK_BZ197</strain>
    </source>
</reference>
<evidence type="ECO:0000256" key="2">
    <source>
        <dbReference type="ARBA" id="ARBA00022705"/>
    </source>
</evidence>
<dbReference type="InterPro" id="IPR001650">
    <property type="entry name" value="Helicase_C-like"/>
</dbReference>
<evidence type="ECO:0000256" key="7">
    <source>
        <dbReference type="ARBA" id="ARBA00022833"/>
    </source>
</evidence>
<feature type="binding site" evidence="12">
    <location>
        <position position="442"/>
    </location>
    <ligand>
        <name>Zn(2+)</name>
        <dbReference type="ChEBI" id="CHEBI:29105"/>
        <label>1</label>
    </ligand>
</feature>
<dbReference type="AlphaFoldDB" id="A0A450XDI1"/>
<feature type="binding site" evidence="12">
    <location>
        <position position="439"/>
    </location>
    <ligand>
        <name>Zn(2+)</name>
        <dbReference type="ChEBI" id="CHEBI:29105"/>
        <label>1</label>
    </ligand>
</feature>
<dbReference type="EMBL" id="CAADFO010000027">
    <property type="protein sequence ID" value="VFK27340.1"/>
    <property type="molecule type" value="Genomic_DNA"/>
</dbReference>